<dbReference type="EMBL" id="UYWW01002603">
    <property type="protein sequence ID" value="VDM11958.1"/>
    <property type="molecule type" value="Genomic_DNA"/>
</dbReference>
<organism evidence="2 3">
    <name type="scientific">Wuchereria bancrofti</name>
    <dbReference type="NCBI Taxonomy" id="6293"/>
    <lineage>
        <taxon>Eukaryota</taxon>
        <taxon>Metazoa</taxon>
        <taxon>Ecdysozoa</taxon>
        <taxon>Nematoda</taxon>
        <taxon>Chromadorea</taxon>
        <taxon>Rhabditida</taxon>
        <taxon>Spirurina</taxon>
        <taxon>Spiruromorpha</taxon>
        <taxon>Filarioidea</taxon>
        <taxon>Onchocercidae</taxon>
        <taxon>Wuchereria</taxon>
    </lineage>
</organism>
<feature type="transmembrane region" description="Helical" evidence="1">
    <location>
        <begin position="162"/>
        <end position="182"/>
    </location>
</feature>
<keyword evidence="1" id="KW-1133">Transmembrane helix</keyword>
<dbReference type="OrthoDB" id="5870582at2759"/>
<dbReference type="Proteomes" id="UP000270924">
    <property type="component" value="Unassembled WGS sequence"/>
</dbReference>
<evidence type="ECO:0000256" key="1">
    <source>
        <dbReference type="SAM" id="Phobius"/>
    </source>
</evidence>
<feature type="transmembrane region" description="Helical" evidence="1">
    <location>
        <begin position="119"/>
        <end position="142"/>
    </location>
</feature>
<sequence>MVAYCISNVGRNTDEQLEKLLQSDSVILEIFFPQFQMFFRKLRTFAFIYFCTQVTSILVMISHFLKSGAIVRFVMTAYYTTSITVYVSSIVVIGFAAYTVYDHRSFRKNQRFKKALTPLIFYFLPITLTDLPNGATAVALLFGIDQNITKIIWQINQAVLKIRTATVVLCTIFVLPPFRKAFFDLLGIKRRQQITVIPIHNNFLGTR</sequence>
<keyword evidence="1" id="KW-0472">Membrane</keyword>
<proteinExistence type="predicted"/>
<name>A0A3P7FMI2_WUCBA</name>
<feature type="transmembrane region" description="Helical" evidence="1">
    <location>
        <begin position="77"/>
        <end position="98"/>
    </location>
</feature>
<accession>A0A3P7FMI2</accession>
<keyword evidence="3" id="KW-1185">Reference proteome</keyword>
<reference evidence="2 3" key="1">
    <citation type="submission" date="2018-11" db="EMBL/GenBank/DDBJ databases">
        <authorList>
            <consortium name="Pathogen Informatics"/>
        </authorList>
    </citation>
    <scope>NUCLEOTIDE SEQUENCE [LARGE SCALE GENOMIC DNA]</scope>
</reference>
<feature type="transmembrane region" description="Helical" evidence="1">
    <location>
        <begin position="45"/>
        <end position="65"/>
    </location>
</feature>
<gene>
    <name evidence="2" type="ORF">WBA_LOCUS5344</name>
</gene>
<keyword evidence="1" id="KW-0812">Transmembrane</keyword>
<dbReference type="InParanoid" id="A0A3P7FMI2"/>
<dbReference type="AlphaFoldDB" id="A0A3P7FMI2"/>
<evidence type="ECO:0000313" key="3">
    <source>
        <dbReference type="Proteomes" id="UP000270924"/>
    </source>
</evidence>
<evidence type="ECO:0000313" key="2">
    <source>
        <dbReference type="EMBL" id="VDM11958.1"/>
    </source>
</evidence>
<protein>
    <submittedName>
        <fullName evidence="2">Uncharacterized protein</fullName>
    </submittedName>
</protein>